<proteinExistence type="inferred from homology"/>
<accession>A0A6I6DZ30</accession>
<dbReference type="KEGG" id="ttp:E6P07_07640"/>
<dbReference type="Proteomes" id="UP000426424">
    <property type="component" value="Chromosome"/>
</dbReference>
<evidence type="ECO:0000256" key="6">
    <source>
        <dbReference type="ARBA" id="ARBA00023027"/>
    </source>
</evidence>
<dbReference type="SUPFAM" id="SSF111331">
    <property type="entry name" value="NAD kinase/diacylglycerol kinase-like"/>
    <property type="match status" value="1"/>
</dbReference>
<dbReference type="InterPro" id="IPR017437">
    <property type="entry name" value="ATP-NAD_kinase_PpnK-typ_C"/>
</dbReference>
<feature type="active site" description="Proton acceptor" evidence="8">
    <location>
        <position position="73"/>
    </location>
</feature>
<dbReference type="AlphaFoldDB" id="A0A6I6DZ30"/>
<keyword evidence="2 8" id="KW-0547">Nucleotide-binding</keyword>
<comment type="function">
    <text evidence="8">Involved in the regulation of the intracellular balance of NAD and NADP, and is a key enzyme in the biosynthesis of NADP. Catalyzes specifically the phosphorylation on 2'-hydroxyl of the adenosine moiety of NAD to yield NADP.</text>
</comment>
<dbReference type="NCBIfam" id="NF002306">
    <property type="entry name" value="PRK01231.1"/>
    <property type="match status" value="1"/>
</dbReference>
<evidence type="ECO:0000256" key="8">
    <source>
        <dbReference type="HAMAP-Rule" id="MF_00361"/>
    </source>
</evidence>
<dbReference type="GO" id="GO:0005737">
    <property type="term" value="C:cytoplasm"/>
    <property type="evidence" value="ECO:0007669"/>
    <property type="project" value="UniProtKB-SubCell"/>
</dbReference>
<gene>
    <name evidence="8" type="primary">nadK</name>
    <name evidence="9" type="ORF">E6P07_07640</name>
</gene>
<dbReference type="FunFam" id="2.60.200.30:FF:000009">
    <property type="entry name" value="Poly(P)/ATP NAD kinase"/>
    <property type="match status" value="1"/>
</dbReference>
<feature type="binding site" evidence="8">
    <location>
        <begin position="147"/>
        <end position="148"/>
    </location>
    <ligand>
        <name>NAD(+)</name>
        <dbReference type="ChEBI" id="CHEBI:57540"/>
    </ligand>
</feature>
<dbReference type="EMBL" id="CP039268">
    <property type="protein sequence ID" value="QGU32864.1"/>
    <property type="molecule type" value="Genomic_DNA"/>
</dbReference>
<dbReference type="RefSeq" id="WP_153975058.1">
    <property type="nucleotide sequence ID" value="NZ_CP039268.1"/>
</dbReference>
<keyword evidence="5 8" id="KW-0521">NADP</keyword>
<dbReference type="GO" id="GO:0006741">
    <property type="term" value="P:NADP+ biosynthetic process"/>
    <property type="evidence" value="ECO:0007669"/>
    <property type="project" value="UniProtKB-UniRule"/>
</dbReference>
<dbReference type="GO" id="GO:0046872">
    <property type="term" value="F:metal ion binding"/>
    <property type="evidence" value="ECO:0007669"/>
    <property type="project" value="UniProtKB-UniRule"/>
</dbReference>
<feature type="binding site" evidence="8">
    <location>
        <begin position="188"/>
        <end position="193"/>
    </location>
    <ligand>
        <name>NAD(+)</name>
        <dbReference type="ChEBI" id="CHEBI:57540"/>
    </ligand>
</feature>
<dbReference type="GO" id="GO:0051287">
    <property type="term" value="F:NAD binding"/>
    <property type="evidence" value="ECO:0007669"/>
    <property type="project" value="UniProtKB-ARBA"/>
</dbReference>
<dbReference type="Gene3D" id="2.60.200.30">
    <property type="entry name" value="Probable inorganic polyphosphate/atp-NAD kinase, domain 2"/>
    <property type="match status" value="1"/>
</dbReference>
<evidence type="ECO:0000256" key="2">
    <source>
        <dbReference type="ARBA" id="ARBA00022741"/>
    </source>
</evidence>
<evidence type="ECO:0000256" key="1">
    <source>
        <dbReference type="ARBA" id="ARBA00022679"/>
    </source>
</evidence>
<comment type="subcellular location">
    <subcellularLocation>
        <location evidence="8">Cytoplasm</location>
    </subcellularLocation>
</comment>
<evidence type="ECO:0000256" key="5">
    <source>
        <dbReference type="ARBA" id="ARBA00022857"/>
    </source>
</evidence>
<evidence type="ECO:0000256" key="4">
    <source>
        <dbReference type="ARBA" id="ARBA00022840"/>
    </source>
</evidence>
<keyword evidence="10" id="KW-1185">Reference proteome</keyword>
<keyword evidence="1 8" id="KW-0808">Transferase</keyword>
<dbReference type="Gene3D" id="3.40.50.10330">
    <property type="entry name" value="Probable inorganic polyphosphate/atp-NAD kinase, domain 1"/>
    <property type="match status" value="1"/>
</dbReference>
<dbReference type="Pfam" id="PF20143">
    <property type="entry name" value="NAD_kinase_C"/>
    <property type="match status" value="1"/>
</dbReference>
<dbReference type="Pfam" id="PF01513">
    <property type="entry name" value="NAD_kinase"/>
    <property type="match status" value="1"/>
</dbReference>
<dbReference type="GO" id="GO:0019674">
    <property type="term" value="P:NAD+ metabolic process"/>
    <property type="evidence" value="ECO:0007669"/>
    <property type="project" value="InterPro"/>
</dbReference>
<feature type="binding site" evidence="8">
    <location>
        <position position="175"/>
    </location>
    <ligand>
        <name>NAD(+)</name>
        <dbReference type="ChEBI" id="CHEBI:57540"/>
    </ligand>
</feature>
<dbReference type="GO" id="GO:0005524">
    <property type="term" value="F:ATP binding"/>
    <property type="evidence" value="ECO:0007669"/>
    <property type="project" value="UniProtKB-KW"/>
</dbReference>
<dbReference type="PANTHER" id="PTHR20275">
    <property type="entry name" value="NAD KINASE"/>
    <property type="match status" value="1"/>
</dbReference>
<name>A0A6I6DZ30_THETI</name>
<evidence type="ECO:0000313" key="9">
    <source>
        <dbReference type="EMBL" id="QGU32864.1"/>
    </source>
</evidence>
<sequence>MPAFQTLGLIAKQGDPERVRGTLVRLRKHLRARAVEVRLEAESARLLDAPIGEALTLDQLGAVCDLIVVVGGDGTLLHAARVMAPHDVPMLGINLGRLGFLVDVSPEHIESTLDRVLAGEFASDRRSMLAARIVTDQDSGEPEAALNDVTIHKWGTARLIELEIRIDGIFVSVQRSDGLIVSTPTGSTAYALSGGGPLVDPALEAILLVPICPHDLSNRPLVVPAGRTIDVRVLGSEQGHVQVTCDGQTDLRLPPGAWVRIARHPHTAHLIHPKGHDYYQILRAKLHWGGHNITRTSPC</sequence>
<dbReference type="EC" id="2.7.1.23" evidence="8"/>
<keyword evidence="8" id="KW-0963">Cytoplasm</keyword>
<evidence type="ECO:0000256" key="3">
    <source>
        <dbReference type="ARBA" id="ARBA00022777"/>
    </source>
</evidence>
<feature type="binding site" evidence="8">
    <location>
        <position position="78"/>
    </location>
    <ligand>
        <name>NAD(+)</name>
        <dbReference type="ChEBI" id="CHEBI:57540"/>
    </ligand>
</feature>
<dbReference type="OrthoDB" id="9774737at2"/>
<comment type="caution">
    <text evidence="8">Lacks conserved residue(s) required for the propagation of feature annotation.</text>
</comment>
<feature type="binding site" evidence="8">
    <location>
        <position position="248"/>
    </location>
    <ligand>
        <name>NAD(+)</name>
        <dbReference type="ChEBI" id="CHEBI:57540"/>
    </ligand>
</feature>
<protein>
    <recommendedName>
        <fullName evidence="8">NAD kinase</fullName>
        <ecNumber evidence="8">2.7.1.23</ecNumber>
    </recommendedName>
    <alternativeName>
        <fullName evidence="8">ATP-dependent NAD kinase</fullName>
    </alternativeName>
</protein>
<comment type="similarity">
    <text evidence="8">Belongs to the NAD kinase family.</text>
</comment>
<comment type="catalytic activity">
    <reaction evidence="7 8">
        <text>NAD(+) + ATP = ADP + NADP(+) + H(+)</text>
        <dbReference type="Rhea" id="RHEA:18629"/>
        <dbReference type="ChEBI" id="CHEBI:15378"/>
        <dbReference type="ChEBI" id="CHEBI:30616"/>
        <dbReference type="ChEBI" id="CHEBI:57540"/>
        <dbReference type="ChEBI" id="CHEBI:58349"/>
        <dbReference type="ChEBI" id="CHEBI:456216"/>
        <dbReference type="EC" id="2.7.1.23"/>
    </reaction>
</comment>
<reference evidence="9 10" key="1">
    <citation type="submission" date="2019-12" db="EMBL/GenBank/DDBJ databases">
        <title>The complete genome of the thermophilic, anoxygenic phototrophic gammaproteobacterium Thermochromatium tepidum.</title>
        <authorList>
            <person name="Sattley W.M."/>
            <person name="Swingley W.D."/>
            <person name="Burchell B.M."/>
            <person name="Gurbani S.A."/>
            <person name="Kujawa C.M."/>
            <person name="Nuccio D.A."/>
            <person name="Schladweiler J."/>
            <person name="Shaffer K.N."/>
            <person name="Stokes L.M."/>
            <person name="Touchman J.W."/>
            <person name="Blankenship R.E."/>
            <person name="Madigan M.T."/>
        </authorList>
    </citation>
    <scope>NUCLEOTIDE SEQUENCE [LARGE SCALE GENOMIC DNA]</scope>
    <source>
        <strain evidence="9 10">ATCC 43061</strain>
    </source>
</reference>
<dbReference type="HAMAP" id="MF_00361">
    <property type="entry name" value="NAD_kinase"/>
    <property type="match status" value="1"/>
</dbReference>
<feature type="binding site" evidence="8">
    <location>
        <position position="177"/>
    </location>
    <ligand>
        <name>NAD(+)</name>
        <dbReference type="ChEBI" id="CHEBI:57540"/>
    </ligand>
</feature>
<evidence type="ECO:0000256" key="7">
    <source>
        <dbReference type="ARBA" id="ARBA00047925"/>
    </source>
</evidence>
<keyword evidence="3 8" id="KW-0418">Kinase</keyword>
<organism evidence="9 10">
    <name type="scientific">Thermochromatium tepidum ATCC 43061</name>
    <dbReference type="NCBI Taxonomy" id="316276"/>
    <lineage>
        <taxon>Bacteria</taxon>
        <taxon>Pseudomonadati</taxon>
        <taxon>Pseudomonadota</taxon>
        <taxon>Gammaproteobacteria</taxon>
        <taxon>Chromatiales</taxon>
        <taxon>Chromatiaceae</taxon>
        <taxon>Thermochromatium</taxon>
    </lineage>
</organism>
<feature type="binding site" evidence="8">
    <location>
        <position position="158"/>
    </location>
    <ligand>
        <name>NAD(+)</name>
        <dbReference type="ChEBI" id="CHEBI:57540"/>
    </ligand>
</feature>
<evidence type="ECO:0000313" key="10">
    <source>
        <dbReference type="Proteomes" id="UP000426424"/>
    </source>
</evidence>
<comment type="cofactor">
    <cofactor evidence="8">
        <name>a divalent metal cation</name>
        <dbReference type="ChEBI" id="CHEBI:60240"/>
    </cofactor>
</comment>
<dbReference type="GO" id="GO:0003951">
    <property type="term" value="F:NAD+ kinase activity"/>
    <property type="evidence" value="ECO:0007669"/>
    <property type="project" value="UniProtKB-UniRule"/>
</dbReference>
<dbReference type="InterPro" id="IPR002504">
    <property type="entry name" value="NADK"/>
</dbReference>
<dbReference type="InterPro" id="IPR016064">
    <property type="entry name" value="NAD/diacylglycerol_kinase_sf"/>
</dbReference>
<keyword evidence="6 8" id="KW-0520">NAD</keyword>
<keyword evidence="4 8" id="KW-0067">ATP-binding</keyword>
<dbReference type="PANTHER" id="PTHR20275:SF0">
    <property type="entry name" value="NAD KINASE"/>
    <property type="match status" value="1"/>
</dbReference>
<dbReference type="InterPro" id="IPR017438">
    <property type="entry name" value="ATP-NAD_kinase_N"/>
</dbReference>
<feature type="binding site" evidence="8">
    <location>
        <begin position="73"/>
        <end position="74"/>
    </location>
    <ligand>
        <name>NAD(+)</name>
        <dbReference type="ChEBI" id="CHEBI:57540"/>
    </ligand>
</feature>